<gene>
    <name evidence="1" type="ORF">GPUH_LOCUS2842</name>
</gene>
<dbReference type="EMBL" id="UYRT01004529">
    <property type="protein sequence ID" value="VDK36681.1"/>
    <property type="molecule type" value="Genomic_DNA"/>
</dbReference>
<reference evidence="1 2" key="2">
    <citation type="submission" date="2018-11" db="EMBL/GenBank/DDBJ databases">
        <authorList>
            <consortium name="Pathogen Informatics"/>
        </authorList>
    </citation>
    <scope>NUCLEOTIDE SEQUENCE [LARGE SCALE GENOMIC DNA]</scope>
</reference>
<evidence type="ECO:0000313" key="3">
    <source>
        <dbReference type="WBParaSite" id="GPUH_0000284601-mRNA-1"/>
    </source>
</evidence>
<keyword evidence="2" id="KW-1185">Reference proteome</keyword>
<accession>A0A183D2A0</accession>
<organism evidence="3">
    <name type="scientific">Gongylonema pulchrum</name>
    <dbReference type="NCBI Taxonomy" id="637853"/>
    <lineage>
        <taxon>Eukaryota</taxon>
        <taxon>Metazoa</taxon>
        <taxon>Ecdysozoa</taxon>
        <taxon>Nematoda</taxon>
        <taxon>Chromadorea</taxon>
        <taxon>Rhabditida</taxon>
        <taxon>Spirurina</taxon>
        <taxon>Spiruromorpha</taxon>
        <taxon>Spiruroidea</taxon>
        <taxon>Gongylonematidae</taxon>
        <taxon>Gongylonema</taxon>
    </lineage>
</organism>
<evidence type="ECO:0000313" key="1">
    <source>
        <dbReference type="EMBL" id="VDK36681.1"/>
    </source>
</evidence>
<evidence type="ECO:0000313" key="2">
    <source>
        <dbReference type="Proteomes" id="UP000271098"/>
    </source>
</evidence>
<dbReference type="Proteomes" id="UP000271098">
    <property type="component" value="Unassembled WGS sequence"/>
</dbReference>
<dbReference type="AlphaFoldDB" id="A0A183D2A0"/>
<dbReference type="OrthoDB" id="5875961at2759"/>
<dbReference type="WBParaSite" id="GPUH_0000284601-mRNA-1">
    <property type="protein sequence ID" value="GPUH_0000284601-mRNA-1"/>
    <property type="gene ID" value="GPUH_0000284601"/>
</dbReference>
<name>A0A183D2A0_9BILA</name>
<sequence>MSDTKELRHLLPTDTTLHKGMQGRLFNNIVLCGGNVLFDGFRKRVLVFPVNYLVLPDSYRVSLQCHLCLAVQVPGTLTG</sequence>
<proteinExistence type="predicted"/>
<protein>
    <submittedName>
        <fullName evidence="3">Transposase</fullName>
    </submittedName>
</protein>
<reference evidence="3" key="1">
    <citation type="submission" date="2016-06" db="UniProtKB">
        <authorList>
            <consortium name="WormBaseParasite"/>
        </authorList>
    </citation>
    <scope>IDENTIFICATION</scope>
</reference>